<organism evidence="3 4">
    <name type="scientific">Puccinia graminis f. sp. tritici</name>
    <dbReference type="NCBI Taxonomy" id="56615"/>
    <lineage>
        <taxon>Eukaryota</taxon>
        <taxon>Fungi</taxon>
        <taxon>Dikarya</taxon>
        <taxon>Basidiomycota</taxon>
        <taxon>Pucciniomycotina</taxon>
        <taxon>Pucciniomycetes</taxon>
        <taxon>Pucciniales</taxon>
        <taxon>Pucciniaceae</taxon>
        <taxon>Puccinia</taxon>
    </lineage>
</organism>
<keyword evidence="4" id="KW-1185">Reference proteome</keyword>
<feature type="region of interest" description="Disordered" evidence="1">
    <location>
        <begin position="35"/>
        <end position="65"/>
    </location>
</feature>
<evidence type="ECO:0000256" key="1">
    <source>
        <dbReference type="SAM" id="MobiDB-lite"/>
    </source>
</evidence>
<dbReference type="AlphaFoldDB" id="A0A5B0QG11"/>
<evidence type="ECO:0000256" key="2">
    <source>
        <dbReference type="SAM" id="SignalP"/>
    </source>
</evidence>
<name>A0A5B0QG11_PUCGR</name>
<comment type="caution">
    <text evidence="3">The sequence shown here is derived from an EMBL/GenBank/DDBJ whole genome shotgun (WGS) entry which is preliminary data.</text>
</comment>
<feature type="compositionally biased region" description="Low complexity" evidence="1">
    <location>
        <begin position="56"/>
        <end position="65"/>
    </location>
</feature>
<evidence type="ECO:0000313" key="3">
    <source>
        <dbReference type="EMBL" id="KAA1111893.1"/>
    </source>
</evidence>
<feature type="chain" id="PRO_5023129887" evidence="2">
    <location>
        <begin position="22"/>
        <end position="65"/>
    </location>
</feature>
<feature type="signal peptide" evidence="2">
    <location>
        <begin position="1"/>
        <end position="21"/>
    </location>
</feature>
<protein>
    <submittedName>
        <fullName evidence="3">Uncharacterized protein</fullName>
    </submittedName>
</protein>
<dbReference type="Proteomes" id="UP000324748">
    <property type="component" value="Unassembled WGS sequence"/>
</dbReference>
<dbReference type="EMBL" id="VSWC01000016">
    <property type="protein sequence ID" value="KAA1111893.1"/>
    <property type="molecule type" value="Genomic_DNA"/>
</dbReference>
<sequence length="65" mass="7036">MRLISSFISLFTLVIISSMMAKPVPSFEGKTKAIEFRKRDNGVRPPIPKKSPTAIGTPGTPTGPH</sequence>
<evidence type="ECO:0000313" key="4">
    <source>
        <dbReference type="Proteomes" id="UP000324748"/>
    </source>
</evidence>
<proteinExistence type="predicted"/>
<accession>A0A5B0QG11</accession>
<keyword evidence="2" id="KW-0732">Signal</keyword>
<gene>
    <name evidence="3" type="ORF">PGT21_014783</name>
</gene>
<reference evidence="3 4" key="1">
    <citation type="submission" date="2019-05" db="EMBL/GenBank/DDBJ databases">
        <title>Emergence of the Ug99 lineage of the wheat stem rust pathogen through somatic hybridization.</title>
        <authorList>
            <person name="Li F."/>
            <person name="Upadhyaya N.M."/>
            <person name="Sperschneider J."/>
            <person name="Matny O."/>
            <person name="Nguyen-Phuc H."/>
            <person name="Mago R."/>
            <person name="Raley C."/>
            <person name="Miller M.E."/>
            <person name="Silverstein K.A.T."/>
            <person name="Henningsen E."/>
            <person name="Hirsch C.D."/>
            <person name="Visser B."/>
            <person name="Pretorius Z.A."/>
            <person name="Steffenson B.J."/>
            <person name="Schwessinger B."/>
            <person name="Dodds P.N."/>
            <person name="Figueroa M."/>
        </authorList>
    </citation>
    <scope>NUCLEOTIDE SEQUENCE [LARGE SCALE GENOMIC DNA]</scope>
    <source>
        <strain evidence="3">21-0</strain>
    </source>
</reference>